<dbReference type="RefSeq" id="WP_051567874.1">
    <property type="nucleotide sequence ID" value="NZ_FOHT01000032.1"/>
</dbReference>
<gene>
    <name evidence="1" type="ORF">FH5T_13835</name>
    <name evidence="2" type="ORF">SAMN05444285_1323</name>
</gene>
<name>X5DYQ6_9BACT</name>
<evidence type="ECO:0000313" key="1">
    <source>
        <dbReference type="EMBL" id="AHW60345.1"/>
    </source>
</evidence>
<evidence type="ECO:0000313" key="3">
    <source>
        <dbReference type="Proteomes" id="UP000023772"/>
    </source>
</evidence>
<dbReference type="AlphaFoldDB" id="X5DYQ6"/>
<dbReference type="Proteomes" id="UP000023772">
    <property type="component" value="Chromosome"/>
</dbReference>
<dbReference type="Proteomes" id="UP000181981">
    <property type="component" value="Unassembled WGS sequence"/>
</dbReference>
<dbReference type="HOGENOM" id="CLU_1102008_0_0_10"/>
<dbReference type="EMBL" id="FOHT01000032">
    <property type="protein sequence ID" value="SET96087.1"/>
    <property type="molecule type" value="Genomic_DNA"/>
</dbReference>
<protein>
    <submittedName>
        <fullName evidence="2">Uncharacterized protein</fullName>
    </submittedName>
</protein>
<organism evidence="2 4">
    <name type="scientific">Draconibacterium orientale</name>
    <dbReference type="NCBI Taxonomy" id="1168034"/>
    <lineage>
        <taxon>Bacteria</taxon>
        <taxon>Pseudomonadati</taxon>
        <taxon>Bacteroidota</taxon>
        <taxon>Bacteroidia</taxon>
        <taxon>Marinilabiliales</taxon>
        <taxon>Prolixibacteraceae</taxon>
        <taxon>Draconibacterium</taxon>
    </lineage>
</organism>
<dbReference type="OrthoDB" id="1114613at2"/>
<dbReference type="eggNOG" id="ENOG5031SV0">
    <property type="taxonomic scope" value="Bacteria"/>
</dbReference>
<keyword evidence="3" id="KW-1185">Reference proteome</keyword>
<evidence type="ECO:0000313" key="4">
    <source>
        <dbReference type="Proteomes" id="UP000181981"/>
    </source>
</evidence>
<reference evidence="1 3" key="1">
    <citation type="submission" date="2014-03" db="EMBL/GenBank/DDBJ databases">
        <title>Complete genome sequence of a deeply braunched marine Bacteroidia bacterium Draconibacterium orientale type strain FH5T.</title>
        <authorList>
            <person name="Li X."/>
            <person name="Wang X."/>
            <person name="Xie Z."/>
            <person name="Du Z."/>
            <person name="Chen G."/>
        </authorList>
    </citation>
    <scope>NUCLEOTIDE SEQUENCE [LARGE SCALE GENOMIC DNA]</scope>
    <source>
        <strain evidence="1 3">FH5</strain>
    </source>
</reference>
<dbReference type="STRING" id="1168034.FH5T_13835"/>
<dbReference type="KEGG" id="dori:FH5T_13835"/>
<reference evidence="2 4" key="2">
    <citation type="submission" date="2016-10" db="EMBL/GenBank/DDBJ databases">
        <authorList>
            <person name="de Groot N.N."/>
        </authorList>
    </citation>
    <scope>NUCLEOTIDE SEQUENCE [LARGE SCALE GENOMIC DNA]</scope>
    <source>
        <strain evidence="2 4">DSM 25947</strain>
    </source>
</reference>
<dbReference type="EMBL" id="CP007451">
    <property type="protein sequence ID" value="AHW60345.1"/>
    <property type="molecule type" value="Genomic_DNA"/>
</dbReference>
<sequence>MEEDKFYNNIQKALDDLPENFSILEEQIDVGIQMEYFEFARLLKDRDTSEECFEAREELFDKDVDEERKKEILTAIAVYDDVKAYRTLEKFVEETEGDLKQWGTLALQESRMLMHSSLLDEQQVFISTGLGGKGKKLRYFVVFLSVNENEMLTETQQKLLKDELIFELNKQEGVFESMDFMEGFSSALVMLPITAEIKDTFQNVINECNQYGGFLREDMVITNVKILSRSEIIQLIHQKENKNNNELENE</sequence>
<proteinExistence type="predicted"/>
<evidence type="ECO:0000313" key="2">
    <source>
        <dbReference type="EMBL" id="SET96087.1"/>
    </source>
</evidence>
<accession>X5DYQ6</accession>